<proteinExistence type="predicted"/>
<dbReference type="InterPro" id="IPR014710">
    <property type="entry name" value="RmlC-like_jellyroll"/>
</dbReference>
<dbReference type="SUPFAM" id="SSF51182">
    <property type="entry name" value="RmlC-like cupins"/>
    <property type="match status" value="1"/>
</dbReference>
<protein>
    <recommendedName>
        <fullName evidence="1">Cupin type-2 domain-containing protein</fullName>
    </recommendedName>
</protein>
<name>A0A062TWV0_9PROT</name>
<dbReference type="Proteomes" id="UP000249123">
    <property type="component" value="Unassembled WGS sequence"/>
</dbReference>
<reference evidence="2 3" key="1">
    <citation type="submission" date="2013-04" db="EMBL/GenBank/DDBJ databases">
        <title>Hyphomonas sp. T24B3 Genome Sequencing.</title>
        <authorList>
            <person name="Lai Q."/>
            <person name="Shao Z."/>
        </authorList>
    </citation>
    <scope>NUCLEOTIDE SEQUENCE [LARGE SCALE GENOMIC DNA]</scope>
    <source>
        <strain evidence="2 3">T24B3</strain>
    </source>
</reference>
<sequence>MSTSTSESATTKIDLNKVLEERVARFENRSYDWNALKFQADYDPKYRRAQIRYMGTGATGVTADQNVVPAEHFTFSTMCLPAGCEGPLHVHTDAEEVFFMLRGKIRLTLKDGDQVVQTILNERDLISVPKNIYRGLENIGQEEALMCVMIGNPKPVIPTYPDDHPLSKVKRD</sequence>
<organism evidence="2 3">
    <name type="scientific">Hyphomonas pacifica</name>
    <dbReference type="NCBI Taxonomy" id="1280941"/>
    <lineage>
        <taxon>Bacteria</taxon>
        <taxon>Pseudomonadati</taxon>
        <taxon>Pseudomonadota</taxon>
        <taxon>Alphaproteobacteria</taxon>
        <taxon>Hyphomonadales</taxon>
        <taxon>Hyphomonadaceae</taxon>
        <taxon>Hyphomonas</taxon>
    </lineage>
</organism>
<dbReference type="InterPro" id="IPR011051">
    <property type="entry name" value="RmlC_Cupin_sf"/>
</dbReference>
<dbReference type="Pfam" id="PF07883">
    <property type="entry name" value="Cupin_2"/>
    <property type="match status" value="1"/>
</dbReference>
<dbReference type="eggNOG" id="COG0662">
    <property type="taxonomic scope" value="Bacteria"/>
</dbReference>
<comment type="caution">
    <text evidence="2">The sequence shown here is derived from an EMBL/GenBank/DDBJ whole genome shotgun (WGS) entry which is preliminary data.</text>
</comment>
<dbReference type="AlphaFoldDB" id="A0A062TWV0"/>
<dbReference type="OrthoDB" id="6058at2"/>
<evidence type="ECO:0000313" key="3">
    <source>
        <dbReference type="Proteomes" id="UP000249123"/>
    </source>
</evidence>
<dbReference type="InterPro" id="IPR052538">
    <property type="entry name" value="Flavonoid_dioxygenase-like"/>
</dbReference>
<dbReference type="STRING" id="1280941.HY2_15305"/>
<dbReference type="CDD" id="cd02225">
    <property type="entry name" value="cupin_PA3510-like"/>
    <property type="match status" value="1"/>
</dbReference>
<evidence type="ECO:0000313" key="2">
    <source>
        <dbReference type="EMBL" id="RAN31898.1"/>
    </source>
</evidence>
<dbReference type="RefSeq" id="WP_034827912.1">
    <property type="nucleotide sequence ID" value="NZ_AWFA01000037.1"/>
</dbReference>
<dbReference type="EMBL" id="AWFB01000042">
    <property type="protein sequence ID" value="RAN31898.1"/>
    <property type="molecule type" value="Genomic_DNA"/>
</dbReference>
<accession>A0A062TWV0</accession>
<dbReference type="PANTHER" id="PTHR43346:SF1">
    <property type="entry name" value="QUERCETIN 2,3-DIOXYGENASE-RELATED"/>
    <property type="match status" value="1"/>
</dbReference>
<dbReference type="Gene3D" id="2.60.120.10">
    <property type="entry name" value="Jelly Rolls"/>
    <property type="match status" value="1"/>
</dbReference>
<gene>
    <name evidence="2" type="ORF">HY3_16090</name>
</gene>
<evidence type="ECO:0000259" key="1">
    <source>
        <dbReference type="Pfam" id="PF07883"/>
    </source>
</evidence>
<keyword evidence="3" id="KW-1185">Reference proteome</keyword>
<dbReference type="PANTHER" id="PTHR43346">
    <property type="entry name" value="LIGAND BINDING DOMAIN PROTEIN, PUTATIVE (AFU_ORTHOLOGUE AFUA_6G14370)-RELATED"/>
    <property type="match status" value="1"/>
</dbReference>
<dbReference type="InterPro" id="IPR013096">
    <property type="entry name" value="Cupin_2"/>
</dbReference>
<feature type="domain" description="Cupin type-2" evidence="1">
    <location>
        <begin position="77"/>
        <end position="149"/>
    </location>
</feature>